<evidence type="ECO:0000313" key="2">
    <source>
        <dbReference type="Proteomes" id="UP001140234"/>
    </source>
</evidence>
<dbReference type="EMBL" id="JANBUJ010002237">
    <property type="protein sequence ID" value="KAJ2764755.1"/>
    <property type="molecule type" value="Genomic_DNA"/>
</dbReference>
<gene>
    <name evidence="1" type="ORF">IWQ57_005045</name>
</gene>
<protein>
    <submittedName>
        <fullName evidence="1">Uncharacterized protein</fullName>
    </submittedName>
</protein>
<organism evidence="1 2">
    <name type="scientific">Coemansia nantahalensis</name>
    <dbReference type="NCBI Taxonomy" id="2789366"/>
    <lineage>
        <taxon>Eukaryota</taxon>
        <taxon>Fungi</taxon>
        <taxon>Fungi incertae sedis</taxon>
        <taxon>Zoopagomycota</taxon>
        <taxon>Kickxellomycotina</taxon>
        <taxon>Kickxellomycetes</taxon>
        <taxon>Kickxellales</taxon>
        <taxon>Kickxellaceae</taxon>
        <taxon>Coemansia</taxon>
    </lineage>
</organism>
<name>A0ACC1JPL4_9FUNG</name>
<reference evidence="1" key="1">
    <citation type="submission" date="2022-07" db="EMBL/GenBank/DDBJ databases">
        <title>Phylogenomic reconstructions and comparative analyses of Kickxellomycotina fungi.</title>
        <authorList>
            <person name="Reynolds N.K."/>
            <person name="Stajich J.E."/>
            <person name="Barry K."/>
            <person name="Grigoriev I.V."/>
            <person name="Crous P."/>
            <person name="Smith M.E."/>
        </authorList>
    </citation>
    <scope>NUCLEOTIDE SEQUENCE</scope>
    <source>
        <strain evidence="1">CBS 109366</strain>
    </source>
</reference>
<proteinExistence type="predicted"/>
<keyword evidence="2" id="KW-1185">Reference proteome</keyword>
<dbReference type="Proteomes" id="UP001140234">
    <property type="component" value="Unassembled WGS sequence"/>
</dbReference>
<sequence>PATPADADDDDDAQAGVDDPTPEDEYNAKRRAARAQQLADDPAASVDDGLLVDDEEREQGYVRPAVWLHYMRMCGGWWFWSTVAGLVIVTRMGGIAQSYWVRIWMSSTSDPNGSEHGIVFWLGIYSLLEMFSTALYMVAWLVELSGSIRAARKYHEDLFERVVNAVPRFFDKTPIGRVISRFSRDMRTIDESIIGLIVSLGMQVVQVASVFAIISSVMPPFVVIAASMTCAYAMLAVYYLNATRELKRLDSISMSPLLSLFSELITGVESIRAFGAQNQYTKEAMNRVNVHNRPYYLMWGANRWLCTRIEFSGCIVSFSATVLIIMGLDSIDAGLAGFVLMYAMSFSDYMLWFIRNYSECEISMNSVERVNQYLVLEQEAPAHAEPHRRPPADWPRTGTVDVQDLTIEYVPGAPVLHAISFAAAHGEKIGVVGRTGAGKSTLSLAFLRFIEAAHGTIRIDGVDISQIGLEDLRRNMTIIPQDPVLFNGSIRFNLDPFSEYPDQLLWDALQRTCLVRDADPSTAAAESGSPGGAGDASDAPAGKQQDDAPALGRMTGVFSSLDAEIKENGKNLSLGQRQLIALARALVRRSRLVIMDEATASVDFDTDARIQRTIRGLDFADSTLFCIAHRLRTIIDYDRVLVLDRGRIV</sequence>
<feature type="non-terminal residue" evidence="1">
    <location>
        <position position="649"/>
    </location>
</feature>
<evidence type="ECO:0000313" key="1">
    <source>
        <dbReference type="EMBL" id="KAJ2764755.1"/>
    </source>
</evidence>
<accession>A0ACC1JPL4</accession>
<comment type="caution">
    <text evidence="1">The sequence shown here is derived from an EMBL/GenBank/DDBJ whole genome shotgun (WGS) entry which is preliminary data.</text>
</comment>
<feature type="non-terminal residue" evidence="1">
    <location>
        <position position="1"/>
    </location>
</feature>